<comment type="pathway">
    <text evidence="1">Carbohydrate degradation; glycolysis; D-glyceraldehyde 3-phosphate and glycerone phosphate from D-glucose: step 4/4.</text>
</comment>
<keyword evidence="4" id="KW-0324">Glycolysis</keyword>
<evidence type="ECO:0000256" key="2">
    <source>
        <dbReference type="ARBA" id="ARBA00010387"/>
    </source>
</evidence>
<evidence type="ECO:0000256" key="4">
    <source>
        <dbReference type="ARBA" id="ARBA00023152"/>
    </source>
</evidence>
<sequence length="297" mass="31670">MPNAAQADRIRAGNGFIAALDQSGGSTPKALAQYGVPESAYGSDAEMFDLIHAMRARIAQAPDFNGDKVVGAILFEMTMDRKIDGKPSAQYLWEERAVVPFLKVDKGLADEVDGVRLMKPMPELDALCERAAAAGVFGTKMRSVIDAASASGIDAVVAQQFKVGQQILGHGLIPIIEPEVTISIKDKAEAEALLLDTLTRHLDALPKGIEVMLKLTLPETANHYRALTEHPAVMRVVALSGGYSRDEANRRLSENTGIIASFSRALTEGLSADQSDNEFNKTIGATIDSIHAASVAG</sequence>
<name>A0A1N7EJY6_9RHOB</name>
<dbReference type="GO" id="GO:0006096">
    <property type="term" value="P:glycolytic process"/>
    <property type="evidence" value="ECO:0007669"/>
    <property type="project" value="UniProtKB-UniPathway"/>
</dbReference>
<evidence type="ECO:0000256" key="6">
    <source>
        <dbReference type="ARBA" id="ARBA00029799"/>
    </source>
</evidence>
<dbReference type="Proteomes" id="UP000186019">
    <property type="component" value="Unassembled WGS sequence"/>
</dbReference>
<dbReference type="UniPathway" id="UPA00109">
    <property type="reaction ID" value="UER00183"/>
</dbReference>
<dbReference type="Gene3D" id="3.20.20.70">
    <property type="entry name" value="Aldolase class I"/>
    <property type="match status" value="1"/>
</dbReference>
<evidence type="ECO:0000313" key="7">
    <source>
        <dbReference type="EMBL" id="SIR88387.1"/>
    </source>
</evidence>
<dbReference type="EMBL" id="FTNV01000001">
    <property type="protein sequence ID" value="SIR88387.1"/>
    <property type="molecule type" value="Genomic_DNA"/>
</dbReference>
<evidence type="ECO:0000256" key="5">
    <source>
        <dbReference type="ARBA" id="ARBA00023239"/>
    </source>
</evidence>
<comment type="similarity">
    <text evidence="2">Belongs to the class I fructose-bisphosphate aldolase family.</text>
</comment>
<dbReference type="InterPro" id="IPR000741">
    <property type="entry name" value="FBA_I"/>
</dbReference>
<dbReference type="NCBIfam" id="NF003784">
    <property type="entry name" value="PRK05377.1"/>
    <property type="match status" value="1"/>
</dbReference>
<evidence type="ECO:0000256" key="1">
    <source>
        <dbReference type="ARBA" id="ARBA00004714"/>
    </source>
</evidence>
<dbReference type="Pfam" id="PF00274">
    <property type="entry name" value="Glycolytic"/>
    <property type="match status" value="1"/>
</dbReference>
<keyword evidence="8" id="KW-1185">Reference proteome</keyword>
<evidence type="ECO:0000313" key="8">
    <source>
        <dbReference type="Proteomes" id="UP000186019"/>
    </source>
</evidence>
<accession>A0A1N7EJY6</accession>
<proteinExistence type="inferred from homology"/>
<protein>
    <recommendedName>
        <fullName evidence="3">fructose-bisphosphate aldolase</fullName>
        <ecNumber evidence="3">4.1.2.13</ecNumber>
    </recommendedName>
    <alternativeName>
        <fullName evidence="6">Fructose-bisphosphate aldolase class I</fullName>
    </alternativeName>
</protein>
<dbReference type="STRING" id="573024.SAMN05216208_1831"/>
<dbReference type="AlphaFoldDB" id="A0A1N7EJY6"/>
<dbReference type="SUPFAM" id="SSF51569">
    <property type="entry name" value="Aldolase"/>
    <property type="match status" value="1"/>
</dbReference>
<dbReference type="PANTHER" id="PTHR11627">
    <property type="entry name" value="FRUCTOSE-BISPHOSPHATE ALDOLASE"/>
    <property type="match status" value="1"/>
</dbReference>
<dbReference type="GO" id="GO:0004332">
    <property type="term" value="F:fructose-bisphosphate aldolase activity"/>
    <property type="evidence" value="ECO:0007669"/>
    <property type="project" value="UniProtKB-EC"/>
</dbReference>
<evidence type="ECO:0000256" key="3">
    <source>
        <dbReference type="ARBA" id="ARBA00013068"/>
    </source>
</evidence>
<dbReference type="OrthoDB" id="9813469at2"/>
<gene>
    <name evidence="7" type="ORF">SAMN05421666_0303</name>
</gene>
<dbReference type="RefSeq" id="WP_076530359.1">
    <property type="nucleotide sequence ID" value="NZ_FOAC01000001.1"/>
</dbReference>
<keyword evidence="5" id="KW-0456">Lyase</keyword>
<dbReference type="InterPro" id="IPR013785">
    <property type="entry name" value="Aldolase_TIM"/>
</dbReference>
<dbReference type="EC" id="4.1.2.13" evidence="3"/>
<reference evidence="8" key="1">
    <citation type="submission" date="2017-01" db="EMBL/GenBank/DDBJ databases">
        <authorList>
            <person name="Varghese N."/>
            <person name="Submissions S."/>
        </authorList>
    </citation>
    <scope>NUCLEOTIDE SEQUENCE [LARGE SCALE GENOMIC DNA]</scope>
    <source>
        <strain evidence="8">DSM 29590</strain>
    </source>
</reference>
<organism evidence="7 8">
    <name type="scientific">Roseovarius nanhaiticus</name>
    <dbReference type="NCBI Taxonomy" id="573024"/>
    <lineage>
        <taxon>Bacteria</taxon>
        <taxon>Pseudomonadati</taxon>
        <taxon>Pseudomonadota</taxon>
        <taxon>Alphaproteobacteria</taxon>
        <taxon>Rhodobacterales</taxon>
        <taxon>Roseobacteraceae</taxon>
        <taxon>Roseovarius</taxon>
    </lineage>
</organism>